<dbReference type="EMBL" id="BSCQ01000047">
    <property type="protein sequence ID" value="GLH45880.1"/>
    <property type="molecule type" value="Genomic_DNA"/>
</dbReference>
<protein>
    <recommendedName>
        <fullName evidence="1">GmrSD restriction endonucleases N-terminal domain-containing protein</fullName>
    </recommendedName>
</protein>
<evidence type="ECO:0000259" key="1">
    <source>
        <dbReference type="Pfam" id="PF03235"/>
    </source>
</evidence>
<dbReference type="Pfam" id="PF03235">
    <property type="entry name" value="GmrSD_N"/>
    <property type="match status" value="1"/>
</dbReference>
<dbReference type="RefSeq" id="WP_281894273.1">
    <property type="nucleotide sequence ID" value="NZ_BSCQ01000047.1"/>
</dbReference>
<evidence type="ECO:0000313" key="2">
    <source>
        <dbReference type="EMBL" id="GLH45880.1"/>
    </source>
</evidence>
<sequence length="386" mass="44046">MPEKKPTEEINSFGESVGIELEREPRGKDIVIGEPFNPDDIDISTRSMTIDLLLSRIEDGALDLAPDFQRRAGIWNEKQQSRLIESLLLRIPLPTLYAAEDDNDHWVIVDGIQRLTTITRFISPSYIKSVPLRLQQLEYLGDDFNQCTYEDLPARLKRRLRETELVVHLIKNGTPEEVKFNIFARINTGGLPLSAQELRHALIPGSVREVLRKLAECKEFKEATCNSIKDERMAAREMVLRYIAFKLTPPNNYKERDFDRFLSTSMHSVNALSRQSLLKLGRDFKASLVAASSIFGVDAYRKRYSPDDGRYPINKALFESITVALSNLTDMQRDVCVRNARKIKKSFIELMNDAAFDSSISQGTGDASKVRRRFSAIKHLLEAHSR</sequence>
<reference evidence="2" key="3">
    <citation type="journal article" date="2023" name="J. Biotechnol.">
        <title>Draft Genome Sequences of Endophytic Pseudomonas Strains, Isolated from the Interior of Brassicaceae Plants.</title>
        <authorList>
            <person name="Kaneko H."/>
            <person name="Furuya T."/>
        </authorList>
    </citation>
    <scope>NUCLEOTIDE SEQUENCE</scope>
    <source>
        <strain evidence="2">RS3R-1</strain>
    </source>
</reference>
<dbReference type="PANTHER" id="PTHR39639">
    <property type="entry name" value="CHROMOSOME 16, WHOLE GENOME SHOTGUN SEQUENCE"/>
    <property type="match status" value="1"/>
</dbReference>
<comment type="caution">
    <text evidence="2">The sequence shown here is derived from an EMBL/GenBank/DDBJ whole genome shotgun (WGS) entry which is preliminary data.</text>
</comment>
<accession>A0ABQ5PQN1</accession>
<reference evidence="2" key="2">
    <citation type="submission" date="2022-11" db="EMBL/GenBank/DDBJ databases">
        <title>Draft genome sequencing of Pseudomonas atacamensis RS3R1.</title>
        <authorList>
            <person name="Furuya T."/>
            <person name="Kaneko H."/>
        </authorList>
    </citation>
    <scope>NUCLEOTIDE SEQUENCE</scope>
    <source>
        <strain evidence="2">RS3R-1</strain>
    </source>
</reference>
<reference evidence="2" key="1">
    <citation type="journal article" date="2021" name="Sci. Rep.">
        <title>An efficient direct screening system for microorganisms that activate plant immune responses based on plant-microbe interactions using cultured plant cells.</title>
        <authorList>
            <person name="Kurokawa M."/>
            <person name="Nakano M."/>
            <person name="Kitahata N."/>
            <person name="Kuchitsu K."/>
            <person name="Furuya T."/>
        </authorList>
    </citation>
    <scope>NUCLEOTIDE SEQUENCE</scope>
    <source>
        <strain evidence="2">RS3R-1</strain>
    </source>
</reference>
<organism evidence="2 3">
    <name type="scientific">Pseudomonas atacamensis</name>
    <dbReference type="NCBI Taxonomy" id="2565368"/>
    <lineage>
        <taxon>Bacteria</taxon>
        <taxon>Pseudomonadati</taxon>
        <taxon>Pseudomonadota</taxon>
        <taxon>Gammaproteobacteria</taxon>
        <taxon>Pseudomonadales</taxon>
        <taxon>Pseudomonadaceae</taxon>
        <taxon>Pseudomonas</taxon>
    </lineage>
</organism>
<name>A0ABQ5PQN1_9PSED</name>
<dbReference type="Proteomes" id="UP001145022">
    <property type="component" value="Unassembled WGS sequence"/>
</dbReference>
<keyword evidence="3" id="KW-1185">Reference proteome</keyword>
<proteinExistence type="predicted"/>
<dbReference type="PANTHER" id="PTHR39639:SF1">
    <property type="entry name" value="DUF262 DOMAIN-CONTAINING PROTEIN"/>
    <property type="match status" value="1"/>
</dbReference>
<gene>
    <name evidence="2" type="ORF">RS3R1_49680</name>
</gene>
<feature type="domain" description="GmrSD restriction endonucleases N-terminal" evidence="1">
    <location>
        <begin position="53"/>
        <end position="203"/>
    </location>
</feature>
<evidence type="ECO:0000313" key="3">
    <source>
        <dbReference type="Proteomes" id="UP001145022"/>
    </source>
</evidence>
<dbReference type="InterPro" id="IPR004919">
    <property type="entry name" value="GmrSD_N"/>
</dbReference>